<evidence type="ECO:0000313" key="3">
    <source>
        <dbReference type="EMBL" id="OAE22327.1"/>
    </source>
</evidence>
<dbReference type="Proteomes" id="UP001162541">
    <property type="component" value="Chromosome 7"/>
</dbReference>
<feature type="compositionally biased region" description="Basic and acidic residues" evidence="1">
    <location>
        <begin position="51"/>
        <end position="60"/>
    </location>
</feature>
<feature type="compositionally biased region" description="Basic and acidic residues" evidence="1">
    <location>
        <begin position="13"/>
        <end position="22"/>
    </location>
</feature>
<feature type="region of interest" description="Disordered" evidence="1">
    <location>
        <begin position="1"/>
        <end position="60"/>
    </location>
</feature>
<dbReference type="EMBL" id="LVLJ01003222">
    <property type="protein sequence ID" value="OAE22327.1"/>
    <property type="molecule type" value="Genomic_DNA"/>
</dbReference>
<accession>A0A176VNU9</accession>
<evidence type="ECO:0000313" key="5">
    <source>
        <dbReference type="Proteomes" id="UP001162541"/>
    </source>
</evidence>
<keyword evidence="4" id="KW-1185">Reference proteome</keyword>
<proteinExistence type="predicted"/>
<name>A0A176VNU9_MARPO</name>
<reference evidence="3 4" key="1">
    <citation type="submission" date="2016-03" db="EMBL/GenBank/DDBJ databases">
        <title>Mechanisms controlling the formation of the plant cell surface in tip-growing cells are functionally conserved among land plants.</title>
        <authorList>
            <person name="Honkanen S."/>
            <person name="Jones V.A."/>
            <person name="Morieri G."/>
            <person name="Champion C."/>
            <person name="Hetherington A.J."/>
            <person name="Kelly S."/>
            <person name="Saint-Marcoux D."/>
            <person name="Proust H."/>
            <person name="Prescott H."/>
            <person name="Dolan L."/>
        </authorList>
    </citation>
    <scope>NUCLEOTIDE SEQUENCE [LARGE SCALE GENOMIC DNA]</scope>
    <source>
        <strain evidence="4">cv. Tak-1 and cv. Tak-2</strain>
        <tissue evidence="3">Whole gametophyte</tissue>
    </source>
</reference>
<reference evidence="2" key="2">
    <citation type="journal article" date="2019" name="Curr. Biol.">
        <title>Chromatin organization in early land plants reveals an ancestral association between H3K27me3, transposons, and constitutive heterochromatin.</title>
        <authorList>
            <person name="Montgomery S.A."/>
            <person name="Tanizawa Y."/>
            <person name="Galik B."/>
            <person name="Wang N."/>
            <person name="Ito T."/>
            <person name="Mochizuki T."/>
            <person name="Akimcheva S."/>
            <person name="Bowman J."/>
            <person name="Cognat V."/>
            <person name="Drouard L."/>
            <person name="Ekker H."/>
            <person name="Houng S."/>
            <person name="Kohchi T."/>
            <person name="Lin S."/>
            <person name="Liu L.D."/>
            <person name="Nakamura Y."/>
            <person name="Valeeva L.R."/>
            <person name="Shakirov E.V."/>
            <person name="Shippen D.E."/>
            <person name="Wei W."/>
            <person name="Yagura M."/>
            <person name="Yamaoka S."/>
            <person name="Yamato K.T."/>
            <person name="Liu C."/>
            <person name="Berger F."/>
        </authorList>
    </citation>
    <scope>NUCLEOTIDE SEQUENCE [LARGE SCALE GENOMIC DNA]</scope>
    <source>
        <strain evidence="2">Tak-1</strain>
    </source>
</reference>
<protein>
    <submittedName>
        <fullName evidence="3">Uncharacterized protein</fullName>
    </submittedName>
</protein>
<dbReference type="PANTHER" id="PTHR35500">
    <property type="entry name" value="OS03G0108700 PROTEIN"/>
    <property type="match status" value="1"/>
</dbReference>
<organism evidence="3 4">
    <name type="scientific">Marchantia polymorpha subsp. ruderalis</name>
    <dbReference type="NCBI Taxonomy" id="1480154"/>
    <lineage>
        <taxon>Eukaryota</taxon>
        <taxon>Viridiplantae</taxon>
        <taxon>Streptophyta</taxon>
        <taxon>Embryophyta</taxon>
        <taxon>Marchantiophyta</taxon>
        <taxon>Marchantiopsida</taxon>
        <taxon>Marchantiidae</taxon>
        <taxon>Marchantiales</taxon>
        <taxon>Marchantiaceae</taxon>
        <taxon>Marchantia</taxon>
    </lineage>
</organism>
<dbReference type="AlphaFoldDB" id="A0A176VNU9"/>
<sequence>MEERKSSSSAETESLKRKRFDEIVPEDTQEETSDRKVSEGENGSTDEDDSEQRLEGRRDYKVTSDGVELKVQSIREKMELFNQHVSGLLEEGKRYFLDAASAFEKQVVILHQKQIDKWEREIDLLHSVDAVSKEINNRLADSQAAISQLMDHMMTPAMDDV</sequence>
<evidence type="ECO:0000313" key="2">
    <source>
        <dbReference type="EMBL" id="BBN16526.1"/>
    </source>
</evidence>
<evidence type="ECO:0000256" key="1">
    <source>
        <dbReference type="SAM" id="MobiDB-lite"/>
    </source>
</evidence>
<gene>
    <name evidence="3" type="ORF">AXG93_1504s1380</name>
    <name evidence="2" type="ORF">Mp_7g07100</name>
</gene>
<reference evidence="5" key="3">
    <citation type="journal article" date="2020" name="Curr. Biol.">
        <title>Chromatin organization in early land plants reveals an ancestral association between H3K27me3, transposons, and constitutive heterochromatin.</title>
        <authorList>
            <person name="Montgomery S.A."/>
            <person name="Tanizawa Y."/>
            <person name="Galik B."/>
            <person name="Wang N."/>
            <person name="Ito T."/>
            <person name="Mochizuki T."/>
            <person name="Akimcheva S."/>
            <person name="Bowman J.L."/>
            <person name="Cognat V."/>
            <person name="Marechal-Drouard L."/>
            <person name="Ekker H."/>
            <person name="Hong S.F."/>
            <person name="Kohchi T."/>
            <person name="Lin S.S."/>
            <person name="Liu L.D."/>
            <person name="Nakamura Y."/>
            <person name="Valeeva L.R."/>
            <person name="Shakirov E.V."/>
            <person name="Shippen D.E."/>
            <person name="Wei W.L."/>
            <person name="Yagura M."/>
            <person name="Yamaoka S."/>
            <person name="Yamato K.T."/>
            <person name="Liu C."/>
            <person name="Berger F."/>
        </authorList>
    </citation>
    <scope>NUCLEOTIDE SEQUENCE [LARGE SCALE GENOMIC DNA]</scope>
    <source>
        <strain evidence="5">Tak-1</strain>
    </source>
</reference>
<evidence type="ECO:0000313" key="4">
    <source>
        <dbReference type="Proteomes" id="UP000077202"/>
    </source>
</evidence>
<dbReference type="PANTHER" id="PTHR35500:SF1">
    <property type="entry name" value="OS03G0108700 PROTEIN"/>
    <property type="match status" value="1"/>
</dbReference>
<dbReference type="Proteomes" id="UP000077202">
    <property type="component" value="Unassembled WGS sequence"/>
</dbReference>
<dbReference type="EMBL" id="AP019872">
    <property type="protein sequence ID" value="BBN16526.1"/>
    <property type="molecule type" value="Genomic_DNA"/>
</dbReference>